<keyword evidence="4 5" id="KW-0833">Ubl conjugation pathway</keyword>
<feature type="region of interest" description="Disordered" evidence="6">
    <location>
        <begin position="1"/>
        <end position="47"/>
    </location>
</feature>
<keyword evidence="9" id="KW-1185">Reference proteome</keyword>
<feature type="compositionally biased region" description="Low complexity" evidence="6">
    <location>
        <begin position="19"/>
        <end position="40"/>
    </location>
</feature>
<evidence type="ECO:0000256" key="5">
    <source>
        <dbReference type="PROSITE-ProRule" id="PRU00104"/>
    </source>
</evidence>
<dbReference type="STRING" id="984485.A0A1E4REB9"/>
<dbReference type="SMART" id="SM00119">
    <property type="entry name" value="HECTc"/>
    <property type="match status" value="1"/>
</dbReference>
<accession>A0A1E4REB9</accession>
<feature type="region of interest" description="Disordered" evidence="6">
    <location>
        <begin position="66"/>
        <end position="108"/>
    </location>
</feature>
<keyword evidence="3" id="KW-0808">Transferase</keyword>
<dbReference type="Gene3D" id="3.30.2410.10">
    <property type="entry name" value="Hect, E3 ligase catalytic domain"/>
    <property type="match status" value="1"/>
</dbReference>
<evidence type="ECO:0000256" key="2">
    <source>
        <dbReference type="ARBA" id="ARBA00012485"/>
    </source>
</evidence>
<feature type="active site" description="Glycyl thioester intermediate" evidence="5">
    <location>
        <position position="906"/>
    </location>
</feature>
<evidence type="ECO:0000256" key="4">
    <source>
        <dbReference type="ARBA" id="ARBA00022786"/>
    </source>
</evidence>
<dbReference type="Pfam" id="PF00632">
    <property type="entry name" value="HECT"/>
    <property type="match status" value="1"/>
</dbReference>
<dbReference type="EMBL" id="KV454544">
    <property type="protein sequence ID" value="ODV65583.1"/>
    <property type="molecule type" value="Genomic_DNA"/>
</dbReference>
<protein>
    <recommendedName>
        <fullName evidence="2">HECT-type E3 ubiquitin transferase</fullName>
        <ecNumber evidence="2">2.3.2.26</ecNumber>
    </recommendedName>
</protein>
<dbReference type="FunFam" id="3.30.2410.10:FF:000003">
    <property type="entry name" value="probable E3 ubiquitin-protein ligase HERC4 isoform X1"/>
    <property type="match status" value="1"/>
</dbReference>
<dbReference type="OrthoDB" id="8068875at2759"/>
<evidence type="ECO:0000256" key="1">
    <source>
        <dbReference type="ARBA" id="ARBA00000885"/>
    </source>
</evidence>
<sequence length="938" mass="106797">MIHRHQSTGNRDISHRLSRSQGSVASSVSGSNTNSSSSRADVVPESIPKSQSNWKILDLLKLQNSSKPSRSSSIKAKGRPSTAATLSKGNYSPPPPPLKSPKTSPREKSVNRCICCGTILTFIPNSYKFKCGVCHTTNEFGPLNIGPDNFNPDIHPHLMSYKYVRKLVDKCVSVKESEVRNLNPKSLHEIFEPLSNYLLQSFSNLVVLNNSFKLRRASRRAHYSTSNIDYYDIRHTFNMLTRLPTKRPLYNALYGSNESLKKLNTSLIDDPRNIAWVLILLEIPFLSRALTHTSNEKEIRSMVDVPEIKSLCYEILKRCFGILAQTSNTTTNNYLASWMSKLTNEEFISKVELINLYITFHLKKYFYIANNPLLMRRRSSHTRNASNGAGSSSEYMESSNLKEDLEAELSNFNTPLNQITHSFNGFGSSISGANSKETKIKIHLYGNDWHFKTAGLVLSIFFKSNLIRYKANKLPINIFYNSLVDFVNIKLDFDSWQTNQNAIKNSNANNNQPELQTVIDYINGKQNPVNEGASYFFCQYPFLISLGGKISVLEYEARRQMERKAEEAFINSLDKRVAMDVYFKVQVRRNYIVQDSLRAIQMNNSNLKKSLRVKFLGEPGIDAGGLKKEWFLLLTKELFSFEAGMLINVEDSNYYWFNISKNDNYDLYYLFGSILGLAIYNSTILELKFSMILYKLLLGLPIGLSDYQELYPISCDNLFKLRDYDDDTLGLLDLTFEVSFNDSRGKVITKELIPGGSKVKVSSDNREYYIDKYSRFFMVDGFGNKIDSFINGFNNVIGGNALSLFSAEEIQLLLCGSEESKLDIDILKSITKYNGWLSREVAIESSIIKWFWDFLEKLPYQKQKKFLLFVTGSDRLPATGIQNLNFKITLLNNGKKSHRLPVAHTCFNELALYNYETQDVMVQKISQAVEGSSGFGIK</sequence>
<gene>
    <name evidence="8" type="ORF">HYPBUDRAFT_143309</name>
</gene>
<dbReference type="GeneID" id="30994401"/>
<dbReference type="EC" id="2.3.2.26" evidence="2"/>
<dbReference type="GO" id="GO:0000209">
    <property type="term" value="P:protein polyubiquitination"/>
    <property type="evidence" value="ECO:0007669"/>
    <property type="project" value="InterPro"/>
</dbReference>
<dbReference type="AlphaFoldDB" id="A0A1E4REB9"/>
<dbReference type="PANTHER" id="PTHR45700:SF8">
    <property type="entry name" value="HECT-TYPE E3 UBIQUITIN TRANSFERASE"/>
    <property type="match status" value="1"/>
</dbReference>
<evidence type="ECO:0000313" key="8">
    <source>
        <dbReference type="EMBL" id="ODV65583.1"/>
    </source>
</evidence>
<evidence type="ECO:0000259" key="7">
    <source>
        <dbReference type="PROSITE" id="PS50237"/>
    </source>
</evidence>
<dbReference type="SUPFAM" id="SSF56204">
    <property type="entry name" value="Hect, E3 ligase catalytic domain"/>
    <property type="match status" value="1"/>
</dbReference>
<evidence type="ECO:0000256" key="6">
    <source>
        <dbReference type="SAM" id="MobiDB-lite"/>
    </source>
</evidence>
<name>A0A1E4REB9_9ASCO</name>
<dbReference type="Proteomes" id="UP000095085">
    <property type="component" value="Unassembled WGS sequence"/>
</dbReference>
<evidence type="ECO:0000256" key="3">
    <source>
        <dbReference type="ARBA" id="ARBA00022679"/>
    </source>
</evidence>
<proteinExistence type="predicted"/>
<dbReference type="Gene3D" id="3.30.2160.10">
    <property type="entry name" value="Hect, E3 ligase catalytic domain"/>
    <property type="match status" value="1"/>
</dbReference>
<dbReference type="RefSeq" id="XP_020074650.1">
    <property type="nucleotide sequence ID" value="XM_020219851.1"/>
</dbReference>
<dbReference type="InterPro" id="IPR000569">
    <property type="entry name" value="HECT_dom"/>
</dbReference>
<comment type="catalytic activity">
    <reaction evidence="1">
        <text>S-ubiquitinyl-[E2 ubiquitin-conjugating enzyme]-L-cysteine + [acceptor protein]-L-lysine = [E2 ubiquitin-conjugating enzyme]-L-cysteine + N(6)-ubiquitinyl-[acceptor protein]-L-lysine.</text>
        <dbReference type="EC" id="2.3.2.26"/>
    </reaction>
</comment>
<dbReference type="Gene3D" id="3.90.1750.10">
    <property type="entry name" value="Hect, E3 ligase catalytic domains"/>
    <property type="match status" value="1"/>
</dbReference>
<feature type="domain" description="HECT" evidence="7">
    <location>
        <begin position="603"/>
        <end position="938"/>
    </location>
</feature>
<feature type="compositionally biased region" description="Low complexity" evidence="6">
    <location>
        <begin position="66"/>
        <end position="75"/>
    </location>
</feature>
<organism evidence="8 9">
    <name type="scientific">Hyphopichia burtonii NRRL Y-1933</name>
    <dbReference type="NCBI Taxonomy" id="984485"/>
    <lineage>
        <taxon>Eukaryota</taxon>
        <taxon>Fungi</taxon>
        <taxon>Dikarya</taxon>
        <taxon>Ascomycota</taxon>
        <taxon>Saccharomycotina</taxon>
        <taxon>Pichiomycetes</taxon>
        <taxon>Debaryomycetaceae</taxon>
        <taxon>Hyphopichia</taxon>
    </lineage>
</organism>
<dbReference type="CDD" id="cd00078">
    <property type="entry name" value="HECTc"/>
    <property type="match status" value="1"/>
</dbReference>
<evidence type="ECO:0000313" key="9">
    <source>
        <dbReference type="Proteomes" id="UP000095085"/>
    </source>
</evidence>
<dbReference type="GO" id="GO:0061630">
    <property type="term" value="F:ubiquitin protein ligase activity"/>
    <property type="evidence" value="ECO:0007669"/>
    <property type="project" value="UniProtKB-EC"/>
</dbReference>
<dbReference type="PANTHER" id="PTHR45700">
    <property type="entry name" value="UBIQUITIN-PROTEIN LIGASE E3C"/>
    <property type="match status" value="1"/>
</dbReference>
<dbReference type="InterPro" id="IPR035983">
    <property type="entry name" value="Hect_E3_ubiquitin_ligase"/>
</dbReference>
<dbReference type="InterPro" id="IPR044611">
    <property type="entry name" value="E3A/B/C-like"/>
</dbReference>
<reference evidence="9" key="1">
    <citation type="submission" date="2016-05" db="EMBL/GenBank/DDBJ databases">
        <title>Comparative genomics of biotechnologically important yeasts.</title>
        <authorList>
            <consortium name="DOE Joint Genome Institute"/>
            <person name="Riley R."/>
            <person name="Haridas S."/>
            <person name="Wolfe K.H."/>
            <person name="Lopes M.R."/>
            <person name="Hittinger C.T."/>
            <person name="Goker M."/>
            <person name="Salamov A."/>
            <person name="Wisecaver J."/>
            <person name="Long T.M."/>
            <person name="Aerts A.L."/>
            <person name="Barry K."/>
            <person name="Choi C."/>
            <person name="Clum A."/>
            <person name="Coughlan A.Y."/>
            <person name="Deshpande S."/>
            <person name="Douglass A.P."/>
            <person name="Hanson S.J."/>
            <person name="Klenk H.-P."/>
            <person name="Labutti K."/>
            <person name="Lapidus A."/>
            <person name="Lindquist E."/>
            <person name="Lipzen A."/>
            <person name="Meier-Kolthoff J.P."/>
            <person name="Ohm R.A."/>
            <person name="Otillar R.P."/>
            <person name="Pangilinan J."/>
            <person name="Peng Y."/>
            <person name="Rokas A."/>
            <person name="Rosa C.A."/>
            <person name="Scheuner C."/>
            <person name="Sibirny A.A."/>
            <person name="Slot J.C."/>
            <person name="Stielow J.B."/>
            <person name="Sun H."/>
            <person name="Kurtzman C.P."/>
            <person name="Blackwell M."/>
            <person name="Grigoriev I.V."/>
            <person name="Jeffries T.W."/>
        </authorList>
    </citation>
    <scope>NUCLEOTIDE SEQUENCE [LARGE SCALE GENOMIC DNA]</scope>
    <source>
        <strain evidence="9">NRRL Y-1933</strain>
    </source>
</reference>
<dbReference type="PROSITE" id="PS50237">
    <property type="entry name" value="HECT"/>
    <property type="match status" value="1"/>
</dbReference>